<dbReference type="AlphaFoldDB" id="A0A0B3RWG2"/>
<dbReference type="Proteomes" id="UP000030960">
    <property type="component" value="Unassembled WGS sequence"/>
</dbReference>
<evidence type="ECO:0000313" key="2">
    <source>
        <dbReference type="EMBL" id="KHQ55270.1"/>
    </source>
</evidence>
<dbReference type="EMBL" id="JSUQ01000001">
    <property type="protein sequence ID" value="KHQ55270.1"/>
    <property type="molecule type" value="Genomic_DNA"/>
</dbReference>
<dbReference type="STRING" id="561184.SAMN05216376_103310"/>
<proteinExistence type="predicted"/>
<gene>
    <name evidence="2" type="ORF">OA50_00306</name>
</gene>
<name>A0A0B3RWG2_9RHOB</name>
<keyword evidence="1" id="KW-0732">Signal</keyword>
<sequence length="134" mass="15544">MKRLISMILACLAASPAFADSCWDHNGSIMRLTDQGNNRWFWYETTPHSWQYPAGVTPGVLLFNGWKNGEWYSGTARRFSKYCPGTPLEYHVEGPVLQNPLRVQVTGQYQVQQNCQPTGEWRRDTLVFTYRYQC</sequence>
<comment type="caution">
    <text evidence="2">The sequence shown here is derived from an EMBL/GenBank/DDBJ whole genome shotgun (WGS) entry which is preliminary data.</text>
</comment>
<evidence type="ECO:0000313" key="3">
    <source>
        <dbReference type="Proteomes" id="UP000030960"/>
    </source>
</evidence>
<reference evidence="2 3" key="1">
    <citation type="submission" date="2014-10" db="EMBL/GenBank/DDBJ databases">
        <title>Genome sequence of Ponticoccus sp. strain UMTAT08 isolated from clonal culture of toxic dinoflagellate Alexandrium tamiyavanichii.</title>
        <authorList>
            <person name="Gan H.Y."/>
            <person name="Muhd D.-D."/>
            <person name="Mohd Noor M.E."/>
            <person name="Yeong Y.S."/>
            <person name="Usup G."/>
        </authorList>
    </citation>
    <scope>NUCLEOTIDE SEQUENCE [LARGE SCALE GENOMIC DNA]</scope>
    <source>
        <strain evidence="2 3">UMTAT08</strain>
    </source>
</reference>
<keyword evidence="3" id="KW-1185">Reference proteome</keyword>
<feature type="signal peptide" evidence="1">
    <location>
        <begin position="1"/>
        <end position="19"/>
    </location>
</feature>
<accession>A0A0B3RWG2</accession>
<protein>
    <submittedName>
        <fullName evidence="2">Uncharacterized protein</fullName>
    </submittedName>
</protein>
<dbReference type="PATRIC" id="fig|1515334.3.peg.307"/>
<dbReference type="OrthoDB" id="8611435at2"/>
<feature type="chain" id="PRO_5002098758" evidence="1">
    <location>
        <begin position="20"/>
        <end position="134"/>
    </location>
</feature>
<organism evidence="2 3">
    <name type="scientific">Mameliella alba</name>
    <dbReference type="NCBI Taxonomy" id="561184"/>
    <lineage>
        <taxon>Bacteria</taxon>
        <taxon>Pseudomonadati</taxon>
        <taxon>Pseudomonadota</taxon>
        <taxon>Alphaproteobacteria</taxon>
        <taxon>Rhodobacterales</taxon>
        <taxon>Roseobacteraceae</taxon>
        <taxon>Mameliella</taxon>
    </lineage>
</organism>
<evidence type="ECO:0000256" key="1">
    <source>
        <dbReference type="SAM" id="SignalP"/>
    </source>
</evidence>
<dbReference type="RefSeq" id="WP_043136416.1">
    <property type="nucleotide sequence ID" value="NZ_JSUQ01000001.1"/>
</dbReference>